<gene>
    <name evidence="1" type="ORF">SFLOR_v1c06520</name>
</gene>
<dbReference type="EMBL" id="CP025057">
    <property type="protein sequence ID" value="AUB31702.1"/>
    <property type="molecule type" value="Genomic_DNA"/>
</dbReference>
<evidence type="ECO:0000313" key="2">
    <source>
        <dbReference type="Proteomes" id="UP000231823"/>
    </source>
</evidence>
<reference evidence="1 2" key="1">
    <citation type="submission" date="2017-12" db="EMBL/GenBank/DDBJ databases">
        <title>Complete genome sequence of Spiroplasma floricola 23-6 (ATCC 29989).</title>
        <authorList>
            <person name="Tsai Y.-M."/>
            <person name="Wu P.-S."/>
            <person name="Lo W.-S."/>
            <person name="Kuo C.-H."/>
        </authorList>
    </citation>
    <scope>NUCLEOTIDE SEQUENCE [LARGE SCALE GENOMIC DNA]</scope>
    <source>
        <strain evidence="1 2">23-6</strain>
    </source>
</reference>
<dbReference type="OrthoDB" id="389448at2"/>
<accession>A0A2K8SE51</accession>
<dbReference type="AlphaFoldDB" id="A0A2K8SE51"/>
<protein>
    <submittedName>
        <fullName evidence="1">Uncharacterized protein</fullName>
    </submittedName>
</protein>
<sequence>MNNVNFLKKLNTILIERECNHIEFFDSKDVQLNDEGQSYELKNVYKVHFLNTKDKIVNLYIKFDENDWLIKASNQNNISYYCDLTGKENYEKDELINLYLDKSSKIGLLQLKTSLQHWPIVFLEQVIDESNHIFVNILKYKNLENQSITDYDCLFIDNEEEFFNAFLENWI</sequence>
<organism evidence="1 2">
    <name type="scientific">Spiroplasma floricola 23-6</name>
    <dbReference type="NCBI Taxonomy" id="1336749"/>
    <lineage>
        <taxon>Bacteria</taxon>
        <taxon>Bacillati</taxon>
        <taxon>Mycoplasmatota</taxon>
        <taxon>Mollicutes</taxon>
        <taxon>Entomoplasmatales</taxon>
        <taxon>Spiroplasmataceae</taxon>
        <taxon>Spiroplasma</taxon>
    </lineage>
</organism>
<keyword evidence="2" id="KW-1185">Reference proteome</keyword>
<dbReference type="KEGG" id="sfz:SFLOR_v1c06520"/>
<name>A0A2K8SE51_9MOLU</name>
<proteinExistence type="predicted"/>
<dbReference type="RefSeq" id="WP_100916678.1">
    <property type="nucleotide sequence ID" value="NZ_CP025057.1"/>
</dbReference>
<evidence type="ECO:0000313" key="1">
    <source>
        <dbReference type="EMBL" id="AUB31702.1"/>
    </source>
</evidence>
<dbReference type="Proteomes" id="UP000231823">
    <property type="component" value="Chromosome"/>
</dbReference>